<proteinExistence type="predicted"/>
<dbReference type="Proteomes" id="UP000887579">
    <property type="component" value="Unplaced"/>
</dbReference>
<organism evidence="1 2">
    <name type="scientific">Panagrolaimus sp. ES5</name>
    <dbReference type="NCBI Taxonomy" id="591445"/>
    <lineage>
        <taxon>Eukaryota</taxon>
        <taxon>Metazoa</taxon>
        <taxon>Ecdysozoa</taxon>
        <taxon>Nematoda</taxon>
        <taxon>Chromadorea</taxon>
        <taxon>Rhabditida</taxon>
        <taxon>Tylenchina</taxon>
        <taxon>Panagrolaimomorpha</taxon>
        <taxon>Panagrolaimoidea</taxon>
        <taxon>Panagrolaimidae</taxon>
        <taxon>Panagrolaimus</taxon>
    </lineage>
</organism>
<accession>A0AC34F014</accession>
<sequence length="188" mass="22130">MDTTPGKIQYNLSVFIHRSSQQQNFDFRTSTLNYILKNPKSPEIWKKLVHTCKWFFDKNSIVVLPCLHYDFYSSHEVCMICSDENCNYRCDRLNNLSNVPFKLWITQKLDIEGNKEYTNFAERLYPFIFKCDATTITLCNKVLSFKEFLFLTHDANDVSIATLINDENGKTVPFEKIVENLPKLKIIY</sequence>
<reference evidence="2" key="1">
    <citation type="submission" date="2022-11" db="UniProtKB">
        <authorList>
            <consortium name="WormBaseParasite"/>
        </authorList>
    </citation>
    <scope>IDENTIFICATION</scope>
</reference>
<evidence type="ECO:0000313" key="2">
    <source>
        <dbReference type="WBParaSite" id="ES5_v2.g10321.t1"/>
    </source>
</evidence>
<evidence type="ECO:0000313" key="1">
    <source>
        <dbReference type="Proteomes" id="UP000887579"/>
    </source>
</evidence>
<name>A0AC34F014_9BILA</name>
<protein>
    <submittedName>
        <fullName evidence="2">Uncharacterized protein</fullName>
    </submittedName>
</protein>
<dbReference type="WBParaSite" id="ES5_v2.g10321.t1">
    <property type="protein sequence ID" value="ES5_v2.g10321.t1"/>
    <property type="gene ID" value="ES5_v2.g10321"/>
</dbReference>